<accession>A0ABU9E6U3</accession>
<dbReference type="Gene3D" id="3.30.70.270">
    <property type="match status" value="1"/>
</dbReference>
<proteinExistence type="predicted"/>
<gene>
    <name evidence="6" type="ORF">WI372_05625</name>
</gene>
<dbReference type="PANTHER" id="PTHR45138">
    <property type="entry name" value="REGULATORY COMPONENTS OF SENSORY TRANSDUCTION SYSTEM"/>
    <property type="match status" value="1"/>
</dbReference>
<dbReference type="RefSeq" id="WP_405274885.1">
    <property type="nucleotide sequence ID" value="NZ_CP144380.1"/>
</dbReference>
<organism evidence="6 7">
    <name type="scientific">Gaopeijia maritima</name>
    <dbReference type="NCBI Taxonomy" id="3119007"/>
    <lineage>
        <taxon>Bacteria</taxon>
        <taxon>Pseudomonadati</taxon>
        <taxon>Gemmatimonadota</taxon>
        <taxon>Longimicrobiia</taxon>
        <taxon>Gaopeijiales</taxon>
        <taxon>Gaopeijiaceae</taxon>
        <taxon>Gaopeijia</taxon>
    </lineage>
</organism>
<dbReference type="InterPro" id="IPR001789">
    <property type="entry name" value="Sig_transdc_resp-reg_receiver"/>
</dbReference>
<dbReference type="PROSITE" id="PS50110">
    <property type="entry name" value="RESPONSE_REGULATORY"/>
    <property type="match status" value="1"/>
</dbReference>
<dbReference type="InterPro" id="IPR050469">
    <property type="entry name" value="Diguanylate_Cyclase"/>
</dbReference>
<dbReference type="InterPro" id="IPR011006">
    <property type="entry name" value="CheY-like_superfamily"/>
</dbReference>
<dbReference type="Gene3D" id="3.40.50.2300">
    <property type="match status" value="1"/>
</dbReference>
<name>A0ABU9E6U3_9BACT</name>
<sequence length="304" mass="33590">MDRVFPSRVSVLLVEADPSGADTLRQRLEQAGGLDAVSLEVEQATTLDTAVERLARGSVDVVLLDLFLPDSEGLTTFERASAFAPDVPFIILTDVVDDELAVSTVQGGAQDYLVRSEVRPAVLGRAILYAIERHRLMSALRSLSLIDDLTGLYNRRGFTELGEQYLKLAWRSGRAITLVYLDVDRFKSINDTLGHLVGDKALKRVAEILRATFRRSDIIARLGGDEFAVLALETTGEPAEWLAQRLREGVSMHNVSTNEPFRLEASVGVARSFGDPKVDLDDLLAQADAAMYREKRTKKRAVYL</sequence>
<dbReference type="SUPFAM" id="SSF55073">
    <property type="entry name" value="Nucleotide cyclase"/>
    <property type="match status" value="1"/>
</dbReference>
<evidence type="ECO:0000256" key="2">
    <source>
        <dbReference type="ARBA" id="ARBA00034247"/>
    </source>
</evidence>
<dbReference type="InterPro" id="IPR029787">
    <property type="entry name" value="Nucleotide_cyclase"/>
</dbReference>
<keyword evidence="3" id="KW-0597">Phosphoprotein</keyword>
<evidence type="ECO:0000259" key="4">
    <source>
        <dbReference type="PROSITE" id="PS50110"/>
    </source>
</evidence>
<dbReference type="InterPro" id="IPR043128">
    <property type="entry name" value="Rev_trsase/Diguanyl_cyclase"/>
</dbReference>
<evidence type="ECO:0000313" key="6">
    <source>
        <dbReference type="EMBL" id="MEK9500448.1"/>
    </source>
</evidence>
<dbReference type="SMART" id="SM00267">
    <property type="entry name" value="GGDEF"/>
    <property type="match status" value="1"/>
</dbReference>
<dbReference type="PROSITE" id="PS50887">
    <property type="entry name" value="GGDEF"/>
    <property type="match status" value="1"/>
</dbReference>
<feature type="domain" description="GGDEF" evidence="5">
    <location>
        <begin position="174"/>
        <end position="304"/>
    </location>
</feature>
<feature type="domain" description="Response regulatory" evidence="4">
    <location>
        <begin position="10"/>
        <end position="130"/>
    </location>
</feature>
<keyword evidence="7" id="KW-1185">Reference proteome</keyword>
<dbReference type="NCBIfam" id="TIGR00254">
    <property type="entry name" value="GGDEF"/>
    <property type="match status" value="1"/>
</dbReference>
<dbReference type="CDD" id="cd00156">
    <property type="entry name" value="REC"/>
    <property type="match status" value="1"/>
</dbReference>
<dbReference type="SMART" id="SM00448">
    <property type="entry name" value="REC"/>
    <property type="match status" value="1"/>
</dbReference>
<dbReference type="EMBL" id="JBBHLI010000002">
    <property type="protein sequence ID" value="MEK9500448.1"/>
    <property type="molecule type" value="Genomic_DNA"/>
</dbReference>
<dbReference type="Proteomes" id="UP001484239">
    <property type="component" value="Unassembled WGS sequence"/>
</dbReference>
<evidence type="ECO:0000313" key="7">
    <source>
        <dbReference type="Proteomes" id="UP001484239"/>
    </source>
</evidence>
<dbReference type="PANTHER" id="PTHR45138:SF9">
    <property type="entry name" value="DIGUANYLATE CYCLASE DGCM-RELATED"/>
    <property type="match status" value="1"/>
</dbReference>
<evidence type="ECO:0000256" key="3">
    <source>
        <dbReference type="PROSITE-ProRule" id="PRU00169"/>
    </source>
</evidence>
<dbReference type="Pfam" id="PF00072">
    <property type="entry name" value="Response_reg"/>
    <property type="match status" value="1"/>
</dbReference>
<dbReference type="Pfam" id="PF00990">
    <property type="entry name" value="GGDEF"/>
    <property type="match status" value="1"/>
</dbReference>
<dbReference type="SUPFAM" id="SSF52172">
    <property type="entry name" value="CheY-like"/>
    <property type="match status" value="1"/>
</dbReference>
<evidence type="ECO:0000256" key="1">
    <source>
        <dbReference type="ARBA" id="ARBA00012528"/>
    </source>
</evidence>
<protein>
    <recommendedName>
        <fullName evidence="1">diguanylate cyclase</fullName>
        <ecNumber evidence="1">2.7.7.65</ecNumber>
    </recommendedName>
</protein>
<comment type="catalytic activity">
    <reaction evidence="2">
        <text>2 GTP = 3',3'-c-di-GMP + 2 diphosphate</text>
        <dbReference type="Rhea" id="RHEA:24898"/>
        <dbReference type="ChEBI" id="CHEBI:33019"/>
        <dbReference type="ChEBI" id="CHEBI:37565"/>
        <dbReference type="ChEBI" id="CHEBI:58805"/>
        <dbReference type="EC" id="2.7.7.65"/>
    </reaction>
</comment>
<comment type="caution">
    <text evidence="6">The sequence shown here is derived from an EMBL/GenBank/DDBJ whole genome shotgun (WGS) entry which is preliminary data.</text>
</comment>
<reference evidence="6 7" key="1">
    <citation type="submission" date="2024-02" db="EMBL/GenBank/DDBJ databases">
        <title>A novel Gemmatimonadota bacterium.</title>
        <authorList>
            <person name="Du Z.-J."/>
            <person name="Ye Y.-Q."/>
        </authorList>
    </citation>
    <scope>NUCLEOTIDE SEQUENCE [LARGE SCALE GENOMIC DNA]</scope>
    <source>
        <strain evidence="6 7">DH-20</strain>
    </source>
</reference>
<dbReference type="InterPro" id="IPR000160">
    <property type="entry name" value="GGDEF_dom"/>
</dbReference>
<evidence type="ECO:0000259" key="5">
    <source>
        <dbReference type="PROSITE" id="PS50887"/>
    </source>
</evidence>
<feature type="modified residue" description="4-aspartylphosphate" evidence="3">
    <location>
        <position position="65"/>
    </location>
</feature>
<dbReference type="EC" id="2.7.7.65" evidence="1"/>
<dbReference type="CDD" id="cd01949">
    <property type="entry name" value="GGDEF"/>
    <property type="match status" value="1"/>
</dbReference>